<protein>
    <submittedName>
        <fullName evidence="1">Uncharacterized protein</fullName>
    </submittedName>
</protein>
<dbReference type="AlphaFoldDB" id="A0A2P2IHM7"/>
<organism evidence="1">
    <name type="scientific">Rhizophora mucronata</name>
    <name type="common">Asiatic mangrove</name>
    <dbReference type="NCBI Taxonomy" id="61149"/>
    <lineage>
        <taxon>Eukaryota</taxon>
        <taxon>Viridiplantae</taxon>
        <taxon>Streptophyta</taxon>
        <taxon>Embryophyta</taxon>
        <taxon>Tracheophyta</taxon>
        <taxon>Spermatophyta</taxon>
        <taxon>Magnoliopsida</taxon>
        <taxon>eudicotyledons</taxon>
        <taxon>Gunneridae</taxon>
        <taxon>Pentapetalae</taxon>
        <taxon>rosids</taxon>
        <taxon>fabids</taxon>
        <taxon>Malpighiales</taxon>
        <taxon>Rhizophoraceae</taxon>
        <taxon>Rhizophora</taxon>
    </lineage>
</organism>
<dbReference type="EMBL" id="GGEC01000239">
    <property type="protein sequence ID" value="MBW80722.1"/>
    <property type="molecule type" value="Transcribed_RNA"/>
</dbReference>
<name>A0A2P2IHM7_RHIMU</name>
<reference evidence="1" key="1">
    <citation type="submission" date="2018-02" db="EMBL/GenBank/DDBJ databases">
        <title>Rhizophora mucronata_Transcriptome.</title>
        <authorList>
            <person name="Meera S.P."/>
            <person name="Sreeshan A."/>
            <person name="Augustine A."/>
        </authorList>
    </citation>
    <scope>NUCLEOTIDE SEQUENCE</scope>
    <source>
        <tissue evidence="1">Leaf</tissue>
    </source>
</reference>
<sequence length="93" mass="11047">MILSGFWGLGFVSWEFTFYLNMRVHVDLIWYQPDDLLSFCHPTSQRLILIVRIYLYMKIVLINFIPVHSPCSPYVTYIQDPQLLIPREKLLGI</sequence>
<proteinExistence type="predicted"/>
<accession>A0A2P2IHM7</accession>
<evidence type="ECO:0000313" key="1">
    <source>
        <dbReference type="EMBL" id="MBW80722.1"/>
    </source>
</evidence>